<organism evidence="1 2">
    <name type="scientific">Streptomyces noursei</name>
    <name type="common">Streptomyces albulus</name>
    <dbReference type="NCBI Taxonomy" id="1971"/>
    <lineage>
        <taxon>Bacteria</taxon>
        <taxon>Bacillati</taxon>
        <taxon>Actinomycetota</taxon>
        <taxon>Actinomycetes</taxon>
        <taxon>Kitasatosporales</taxon>
        <taxon>Streptomycetaceae</taxon>
        <taxon>Streptomyces</taxon>
    </lineage>
</organism>
<dbReference type="EMBL" id="BHXC01000006">
    <property type="protein sequence ID" value="GCB88806.1"/>
    <property type="molecule type" value="Genomic_DNA"/>
</dbReference>
<dbReference type="InterPro" id="IPR029044">
    <property type="entry name" value="Nucleotide-diphossugar_trans"/>
</dbReference>
<proteinExistence type="predicted"/>
<reference evidence="1 2" key="1">
    <citation type="journal article" date="2019" name="Microbiol. Resour. Announc.">
        <title>Draft Genome Sequence of the Most Traditional epsilon-Poly-l-Lysine Producer, Streptomyces albulus NBRC14147.</title>
        <authorList>
            <person name="Yamanaka K."/>
            <person name="Hamano Y."/>
        </authorList>
    </citation>
    <scope>NUCLEOTIDE SEQUENCE [LARGE SCALE GENOMIC DNA]</scope>
    <source>
        <strain evidence="1 2">NBRC 14147</strain>
    </source>
</reference>
<evidence type="ECO:0000313" key="1">
    <source>
        <dbReference type="EMBL" id="GCB88806.1"/>
    </source>
</evidence>
<evidence type="ECO:0000313" key="2">
    <source>
        <dbReference type="Proteomes" id="UP000288351"/>
    </source>
</evidence>
<dbReference type="SUPFAM" id="SSF53448">
    <property type="entry name" value="Nucleotide-diphospho-sugar transferases"/>
    <property type="match status" value="1"/>
</dbReference>
<gene>
    <name evidence="1" type="ORF">SALB_01479</name>
</gene>
<dbReference type="RefSeq" id="WP_124428084.1">
    <property type="nucleotide sequence ID" value="NZ_BHXC01000006.1"/>
</dbReference>
<sequence>MRVRNGGPGLGAVLDGLARWCDDIYVVDDRSTDGTAEVLCAHPRVTNVVHARAGLPDDPWPTFAGWPSR</sequence>
<accession>A0A401QTT0</accession>
<dbReference type="AlphaFoldDB" id="A0A401QTT0"/>
<dbReference type="Proteomes" id="UP000288351">
    <property type="component" value="Unassembled WGS sequence"/>
</dbReference>
<evidence type="ECO:0008006" key="3">
    <source>
        <dbReference type="Google" id="ProtNLM"/>
    </source>
</evidence>
<protein>
    <recommendedName>
        <fullName evidence="3">Glycosyltransferase 2-like domain-containing protein</fullName>
    </recommendedName>
</protein>
<dbReference type="Pfam" id="PF13704">
    <property type="entry name" value="Glyco_tranf_2_4"/>
    <property type="match status" value="1"/>
</dbReference>
<comment type="caution">
    <text evidence="1">The sequence shown here is derived from an EMBL/GenBank/DDBJ whole genome shotgun (WGS) entry which is preliminary data.</text>
</comment>
<name>A0A401QTT0_STRNR</name>
<dbReference type="Gene3D" id="3.90.550.10">
    <property type="entry name" value="Spore Coat Polysaccharide Biosynthesis Protein SpsA, Chain A"/>
    <property type="match status" value="1"/>
</dbReference>